<dbReference type="SUPFAM" id="SSF52949">
    <property type="entry name" value="Macro domain-like"/>
    <property type="match status" value="1"/>
</dbReference>
<dbReference type="InterPro" id="IPR043472">
    <property type="entry name" value="Macro_dom-like"/>
</dbReference>
<evidence type="ECO:0000259" key="1">
    <source>
        <dbReference type="PROSITE" id="PS51154"/>
    </source>
</evidence>
<dbReference type="InterPro" id="IPR002589">
    <property type="entry name" value="Macro_dom"/>
</dbReference>
<dbReference type="NCBIfam" id="NF001664">
    <property type="entry name" value="PRK00431.1-6"/>
    <property type="match status" value="1"/>
</dbReference>
<dbReference type="CDD" id="cd02908">
    <property type="entry name" value="Macro_OAADPr_deacetylase"/>
    <property type="match status" value="1"/>
</dbReference>
<gene>
    <name evidence="2" type="ORF">GCM10023173_06960</name>
</gene>
<dbReference type="Proteomes" id="UP001500394">
    <property type="component" value="Unassembled WGS sequence"/>
</dbReference>
<protein>
    <submittedName>
        <fullName evidence="2">O-acetyl-ADP-ribose deacetylase</fullName>
    </submittedName>
</protein>
<name>A0ABP8QXN0_9SPHI</name>
<sequence length="178" mass="18936">MCIQAKSKICIVAGDITTIHVDAIVNAANSQLSDGSGVNGAIHRAGGPTILQECQKIIANRGICPTGEAVITSAGNLPAQYVIHAVGPIWQGGSQHEEELLAQCYYSALKLATQYTCKTMAIPCISTGIFGFPKEKAAIIAIRTIITFLQKDSILEKINLVAFDKENFDILSAALANY</sequence>
<organism evidence="2 3">
    <name type="scientific">Sphingobacterium thermophilum</name>
    <dbReference type="NCBI Taxonomy" id="768534"/>
    <lineage>
        <taxon>Bacteria</taxon>
        <taxon>Pseudomonadati</taxon>
        <taxon>Bacteroidota</taxon>
        <taxon>Sphingobacteriia</taxon>
        <taxon>Sphingobacteriales</taxon>
        <taxon>Sphingobacteriaceae</taxon>
        <taxon>Sphingobacterium</taxon>
    </lineage>
</organism>
<dbReference type="RefSeq" id="WP_345064760.1">
    <property type="nucleotide sequence ID" value="NZ_BAABGR010000006.1"/>
</dbReference>
<comment type="caution">
    <text evidence="2">The sequence shown here is derived from an EMBL/GenBank/DDBJ whole genome shotgun (WGS) entry which is preliminary data.</text>
</comment>
<evidence type="ECO:0000313" key="3">
    <source>
        <dbReference type="Proteomes" id="UP001500394"/>
    </source>
</evidence>
<reference evidence="3" key="1">
    <citation type="journal article" date="2019" name="Int. J. Syst. Evol. Microbiol.">
        <title>The Global Catalogue of Microorganisms (GCM) 10K type strain sequencing project: providing services to taxonomists for standard genome sequencing and annotation.</title>
        <authorList>
            <consortium name="The Broad Institute Genomics Platform"/>
            <consortium name="The Broad Institute Genome Sequencing Center for Infectious Disease"/>
            <person name="Wu L."/>
            <person name="Ma J."/>
        </authorList>
    </citation>
    <scope>NUCLEOTIDE SEQUENCE [LARGE SCALE GENOMIC DNA]</scope>
    <source>
        <strain evidence="3">JCM 17858</strain>
    </source>
</reference>
<dbReference type="SMART" id="SM00506">
    <property type="entry name" value="A1pp"/>
    <property type="match status" value="1"/>
</dbReference>
<accession>A0ABP8QXN0</accession>
<dbReference type="PANTHER" id="PTHR11106:SF27">
    <property type="entry name" value="MACRO DOMAIN-CONTAINING PROTEIN"/>
    <property type="match status" value="1"/>
</dbReference>
<proteinExistence type="predicted"/>
<keyword evidence="3" id="KW-1185">Reference proteome</keyword>
<dbReference type="EMBL" id="BAABGR010000006">
    <property type="protein sequence ID" value="GAA4512623.1"/>
    <property type="molecule type" value="Genomic_DNA"/>
</dbReference>
<dbReference type="PANTHER" id="PTHR11106">
    <property type="entry name" value="GANGLIOSIDE INDUCED DIFFERENTIATION ASSOCIATED PROTEIN 2-RELATED"/>
    <property type="match status" value="1"/>
</dbReference>
<dbReference type="Pfam" id="PF01661">
    <property type="entry name" value="Macro"/>
    <property type="match status" value="1"/>
</dbReference>
<evidence type="ECO:0000313" key="2">
    <source>
        <dbReference type="EMBL" id="GAA4512623.1"/>
    </source>
</evidence>
<feature type="domain" description="Macro" evidence="1">
    <location>
        <begin position="1"/>
        <end position="178"/>
    </location>
</feature>
<dbReference type="Gene3D" id="3.40.220.10">
    <property type="entry name" value="Leucine Aminopeptidase, subunit E, domain 1"/>
    <property type="match status" value="1"/>
</dbReference>
<dbReference type="PROSITE" id="PS51154">
    <property type="entry name" value="MACRO"/>
    <property type="match status" value="1"/>
</dbReference>